<sequence>MKPHINLNEVQRLAGRIAALSRFISRATEHDLPFFKALRTTRNFAWDEACQQAFQDLKTYLAKLRLLAKLTLVLPTNQDDYQGPSTSYIRKGSNDRGRGWRKIVVICIWVLHPCSQWSWSSAHQSGGDKL</sequence>
<accession>A0AAW2RMG8</accession>
<dbReference type="InterPro" id="IPR043128">
    <property type="entry name" value="Rev_trsase/Diguanyl_cyclase"/>
</dbReference>
<proteinExistence type="predicted"/>
<gene>
    <name evidence="1" type="ORF">Sangu_0197300</name>
</gene>
<protein>
    <submittedName>
        <fullName evidence="1">Uncharacterized protein</fullName>
    </submittedName>
</protein>
<reference evidence="1" key="1">
    <citation type="submission" date="2020-06" db="EMBL/GenBank/DDBJ databases">
        <authorList>
            <person name="Li T."/>
            <person name="Hu X."/>
            <person name="Zhang T."/>
            <person name="Song X."/>
            <person name="Zhang H."/>
            <person name="Dai N."/>
            <person name="Sheng W."/>
            <person name="Hou X."/>
            <person name="Wei L."/>
        </authorList>
    </citation>
    <scope>NUCLEOTIDE SEQUENCE</scope>
    <source>
        <strain evidence="1">G01</strain>
        <tissue evidence="1">Leaf</tissue>
    </source>
</reference>
<organism evidence="1">
    <name type="scientific">Sesamum angustifolium</name>
    <dbReference type="NCBI Taxonomy" id="2727405"/>
    <lineage>
        <taxon>Eukaryota</taxon>
        <taxon>Viridiplantae</taxon>
        <taxon>Streptophyta</taxon>
        <taxon>Embryophyta</taxon>
        <taxon>Tracheophyta</taxon>
        <taxon>Spermatophyta</taxon>
        <taxon>Magnoliopsida</taxon>
        <taxon>eudicotyledons</taxon>
        <taxon>Gunneridae</taxon>
        <taxon>Pentapetalae</taxon>
        <taxon>asterids</taxon>
        <taxon>lamiids</taxon>
        <taxon>Lamiales</taxon>
        <taxon>Pedaliaceae</taxon>
        <taxon>Sesamum</taxon>
    </lineage>
</organism>
<reference evidence="1" key="2">
    <citation type="journal article" date="2024" name="Plant">
        <title>Genomic evolution and insights into agronomic trait innovations of Sesamum species.</title>
        <authorList>
            <person name="Miao H."/>
            <person name="Wang L."/>
            <person name="Qu L."/>
            <person name="Liu H."/>
            <person name="Sun Y."/>
            <person name="Le M."/>
            <person name="Wang Q."/>
            <person name="Wei S."/>
            <person name="Zheng Y."/>
            <person name="Lin W."/>
            <person name="Duan Y."/>
            <person name="Cao H."/>
            <person name="Xiong S."/>
            <person name="Wang X."/>
            <person name="Wei L."/>
            <person name="Li C."/>
            <person name="Ma Q."/>
            <person name="Ju M."/>
            <person name="Zhao R."/>
            <person name="Li G."/>
            <person name="Mu C."/>
            <person name="Tian Q."/>
            <person name="Mei H."/>
            <person name="Zhang T."/>
            <person name="Gao T."/>
            <person name="Zhang H."/>
        </authorList>
    </citation>
    <scope>NUCLEOTIDE SEQUENCE</scope>
    <source>
        <strain evidence="1">G01</strain>
    </source>
</reference>
<dbReference type="AlphaFoldDB" id="A0AAW2RMG8"/>
<comment type="caution">
    <text evidence="1">The sequence shown here is derived from an EMBL/GenBank/DDBJ whole genome shotgun (WGS) entry which is preliminary data.</text>
</comment>
<name>A0AAW2RMG8_9LAMI</name>
<dbReference type="Gene3D" id="3.30.70.270">
    <property type="match status" value="1"/>
</dbReference>
<evidence type="ECO:0000313" key="1">
    <source>
        <dbReference type="EMBL" id="KAL0381330.1"/>
    </source>
</evidence>
<dbReference type="EMBL" id="JACGWK010000001">
    <property type="protein sequence ID" value="KAL0381330.1"/>
    <property type="molecule type" value="Genomic_DNA"/>
</dbReference>
<dbReference type="SUPFAM" id="SSF56672">
    <property type="entry name" value="DNA/RNA polymerases"/>
    <property type="match status" value="1"/>
</dbReference>
<dbReference type="InterPro" id="IPR043502">
    <property type="entry name" value="DNA/RNA_pol_sf"/>
</dbReference>